<feature type="compositionally biased region" description="Polar residues" evidence="1">
    <location>
        <begin position="160"/>
        <end position="170"/>
    </location>
</feature>
<dbReference type="PANTHER" id="PTHR31902:SF14">
    <property type="entry name" value="ACTIN PATCHES DISTAL PROTEIN 1"/>
    <property type="match status" value="1"/>
</dbReference>
<dbReference type="STRING" id="68775.A0A5C3MEW7"/>
<accession>A0A5C3MEW7</accession>
<evidence type="ECO:0000256" key="1">
    <source>
        <dbReference type="SAM" id="MobiDB-lite"/>
    </source>
</evidence>
<dbReference type="OrthoDB" id="10253744at2759"/>
<feature type="compositionally biased region" description="Basic residues" evidence="1">
    <location>
        <begin position="121"/>
        <end position="131"/>
    </location>
</feature>
<dbReference type="SUPFAM" id="SSF52833">
    <property type="entry name" value="Thioredoxin-like"/>
    <property type="match status" value="1"/>
</dbReference>
<dbReference type="AlphaFoldDB" id="A0A5C3MEW7"/>
<dbReference type="Proteomes" id="UP000308652">
    <property type="component" value="Unassembled WGS sequence"/>
</dbReference>
<gene>
    <name evidence="2" type="ORF">BDQ12DRAFT_709015</name>
</gene>
<feature type="region of interest" description="Disordered" evidence="1">
    <location>
        <begin position="111"/>
        <end position="170"/>
    </location>
</feature>
<keyword evidence="3" id="KW-1185">Reference proteome</keyword>
<dbReference type="InterPro" id="IPR036249">
    <property type="entry name" value="Thioredoxin-like_sf"/>
</dbReference>
<name>A0A5C3MEW7_9AGAR</name>
<proteinExistence type="predicted"/>
<dbReference type="CDD" id="cd03062">
    <property type="entry name" value="TRX_Fd_Sucrase"/>
    <property type="match status" value="1"/>
</dbReference>
<dbReference type="Gene3D" id="3.40.30.10">
    <property type="entry name" value="Glutaredoxin"/>
    <property type="match status" value="1"/>
</dbReference>
<evidence type="ECO:0000313" key="3">
    <source>
        <dbReference type="Proteomes" id="UP000308652"/>
    </source>
</evidence>
<dbReference type="InterPro" id="IPR009737">
    <property type="entry name" value="Aim32/Apd1-like"/>
</dbReference>
<dbReference type="EMBL" id="ML213591">
    <property type="protein sequence ID" value="TFK43173.1"/>
    <property type="molecule type" value="Genomic_DNA"/>
</dbReference>
<sequence>MHRAFPSFRTDLALDAMYSIRKLHALVVGQNKDTDVLCGQLLASAVPVSPADCRSCSDPCDVGHEQYPSRFDVDMDTQMLGSVKPYHRQIIISTGKSDWERDITDNKQSLASHMSEVISHSHPHSHSHNHSHSTPSHGSKPASPPANAKGVRPAAGIFRTSDSTKTSVLNGSHRTLCDEDDQETVLVFPDYKVVTDVHRSLDGAQHLWDSAVDPSVGRDGAFLEKSPLKTWVLPYACVILLCSHKKRDNRCGIAAPKLEHAFIQSLEHQGWDADTQLECPSITMGSALEELEMTPEEREECINTQLRGSTEAKRALILKTSHIGGHKYAGNCIIYTPSGSGVWYGRVTPHDVESIVVNTIIKGLVLPPLLRGGLNLSRPNCKSLNDW</sequence>
<dbReference type="PANTHER" id="PTHR31902">
    <property type="entry name" value="ACTIN PATCHES DISTAL PROTEIN 1"/>
    <property type="match status" value="1"/>
</dbReference>
<evidence type="ECO:0000313" key="2">
    <source>
        <dbReference type="EMBL" id="TFK43173.1"/>
    </source>
</evidence>
<organism evidence="2 3">
    <name type="scientific">Crucibulum laeve</name>
    <dbReference type="NCBI Taxonomy" id="68775"/>
    <lineage>
        <taxon>Eukaryota</taxon>
        <taxon>Fungi</taxon>
        <taxon>Dikarya</taxon>
        <taxon>Basidiomycota</taxon>
        <taxon>Agaricomycotina</taxon>
        <taxon>Agaricomycetes</taxon>
        <taxon>Agaricomycetidae</taxon>
        <taxon>Agaricales</taxon>
        <taxon>Agaricineae</taxon>
        <taxon>Nidulariaceae</taxon>
        <taxon>Crucibulum</taxon>
    </lineage>
</organism>
<reference evidence="2 3" key="1">
    <citation type="journal article" date="2019" name="Nat. Ecol. Evol.">
        <title>Megaphylogeny resolves global patterns of mushroom evolution.</title>
        <authorList>
            <person name="Varga T."/>
            <person name="Krizsan K."/>
            <person name="Foldi C."/>
            <person name="Dima B."/>
            <person name="Sanchez-Garcia M."/>
            <person name="Sanchez-Ramirez S."/>
            <person name="Szollosi G.J."/>
            <person name="Szarkandi J.G."/>
            <person name="Papp V."/>
            <person name="Albert L."/>
            <person name="Andreopoulos W."/>
            <person name="Angelini C."/>
            <person name="Antonin V."/>
            <person name="Barry K.W."/>
            <person name="Bougher N.L."/>
            <person name="Buchanan P."/>
            <person name="Buyck B."/>
            <person name="Bense V."/>
            <person name="Catcheside P."/>
            <person name="Chovatia M."/>
            <person name="Cooper J."/>
            <person name="Damon W."/>
            <person name="Desjardin D."/>
            <person name="Finy P."/>
            <person name="Geml J."/>
            <person name="Haridas S."/>
            <person name="Hughes K."/>
            <person name="Justo A."/>
            <person name="Karasinski D."/>
            <person name="Kautmanova I."/>
            <person name="Kiss B."/>
            <person name="Kocsube S."/>
            <person name="Kotiranta H."/>
            <person name="LaButti K.M."/>
            <person name="Lechner B.E."/>
            <person name="Liimatainen K."/>
            <person name="Lipzen A."/>
            <person name="Lukacs Z."/>
            <person name="Mihaltcheva S."/>
            <person name="Morgado L.N."/>
            <person name="Niskanen T."/>
            <person name="Noordeloos M.E."/>
            <person name="Ohm R.A."/>
            <person name="Ortiz-Santana B."/>
            <person name="Ovrebo C."/>
            <person name="Racz N."/>
            <person name="Riley R."/>
            <person name="Savchenko A."/>
            <person name="Shiryaev A."/>
            <person name="Soop K."/>
            <person name="Spirin V."/>
            <person name="Szebenyi C."/>
            <person name="Tomsovsky M."/>
            <person name="Tulloss R.E."/>
            <person name="Uehling J."/>
            <person name="Grigoriev I.V."/>
            <person name="Vagvolgyi C."/>
            <person name="Papp T."/>
            <person name="Martin F.M."/>
            <person name="Miettinen O."/>
            <person name="Hibbett D.S."/>
            <person name="Nagy L.G."/>
        </authorList>
    </citation>
    <scope>NUCLEOTIDE SEQUENCE [LARGE SCALE GENOMIC DNA]</scope>
    <source>
        <strain evidence="2 3">CBS 166.37</strain>
    </source>
</reference>
<protein>
    <submittedName>
        <fullName evidence="2">Sucrase/ferredoxin-like-domain-containing protein</fullName>
    </submittedName>
</protein>
<dbReference type="Pfam" id="PF06999">
    <property type="entry name" value="Suc_Fer-like"/>
    <property type="match status" value="1"/>
</dbReference>